<protein>
    <submittedName>
        <fullName evidence="2">Uncharacterized protein</fullName>
    </submittedName>
</protein>
<dbReference type="RefSeq" id="WP_283443901.1">
    <property type="nucleotide sequence ID" value="NZ_FXUL01000016.1"/>
</dbReference>
<keyword evidence="3" id="KW-1185">Reference proteome</keyword>
<evidence type="ECO:0000313" key="2">
    <source>
        <dbReference type="EMBL" id="SMP71026.1"/>
    </source>
</evidence>
<proteinExistence type="predicted"/>
<sequence>MRPRPRAPRAGRALTALLLSAAIAIATISSSLAASLPLASAPALTLDAARHGVTLTLDAVHGAALRQVARGQPAALPGDPARYRSAVLVLDDVTLTAAGARGGYFYRIYIVPAGDGQVSERQQVGTLGPFEVSAARQRGVGALRYTLGGALAGSGGERLGAVEVVFRRAGGEDVALMGIGGMRVELSTEVEN</sequence>
<reference evidence="2 3" key="1">
    <citation type="submission" date="2017-05" db="EMBL/GenBank/DDBJ databases">
        <authorList>
            <person name="Varghese N."/>
            <person name="Submissions S."/>
        </authorList>
    </citation>
    <scope>NUCLEOTIDE SEQUENCE [LARGE SCALE GENOMIC DNA]</scope>
    <source>
        <strain evidence="2 3">DSM 26001</strain>
    </source>
</reference>
<evidence type="ECO:0000256" key="1">
    <source>
        <dbReference type="SAM" id="SignalP"/>
    </source>
</evidence>
<feature type="signal peptide" evidence="1">
    <location>
        <begin position="1"/>
        <end position="33"/>
    </location>
</feature>
<feature type="chain" id="PRO_5045581727" evidence="1">
    <location>
        <begin position="34"/>
        <end position="192"/>
    </location>
</feature>
<keyword evidence="1" id="KW-0732">Signal</keyword>
<gene>
    <name evidence="2" type="ORF">SAMN06295970_116132</name>
</gene>
<comment type="caution">
    <text evidence="2">The sequence shown here is derived from an EMBL/GenBank/DDBJ whole genome shotgun (WGS) entry which is preliminary data.</text>
</comment>
<evidence type="ECO:0000313" key="3">
    <source>
        <dbReference type="Proteomes" id="UP001158049"/>
    </source>
</evidence>
<accession>A0ABY1QIY9</accession>
<name>A0ABY1QIY9_9BURK</name>
<dbReference type="EMBL" id="FXUL01000016">
    <property type="protein sequence ID" value="SMP71026.1"/>
    <property type="molecule type" value="Genomic_DNA"/>
</dbReference>
<dbReference type="Proteomes" id="UP001158049">
    <property type="component" value="Unassembled WGS sequence"/>
</dbReference>
<organism evidence="2 3">
    <name type="scientific">Noviherbaspirillum suwonense</name>
    <dbReference type="NCBI Taxonomy" id="1224511"/>
    <lineage>
        <taxon>Bacteria</taxon>
        <taxon>Pseudomonadati</taxon>
        <taxon>Pseudomonadota</taxon>
        <taxon>Betaproteobacteria</taxon>
        <taxon>Burkholderiales</taxon>
        <taxon>Oxalobacteraceae</taxon>
        <taxon>Noviherbaspirillum</taxon>
    </lineage>
</organism>